<keyword evidence="5 9" id="KW-0812">Transmembrane</keyword>
<dbReference type="GO" id="GO:0005886">
    <property type="term" value="C:plasma membrane"/>
    <property type="evidence" value="ECO:0007669"/>
    <property type="project" value="UniProtKB-SubCell"/>
</dbReference>
<keyword evidence="4" id="KW-1003">Cell membrane</keyword>
<dbReference type="PANTHER" id="PTHR42718">
    <property type="entry name" value="MAJOR FACILITATOR SUPERFAMILY MULTIDRUG TRANSPORTER MFSC"/>
    <property type="match status" value="1"/>
</dbReference>
<feature type="transmembrane region" description="Helical" evidence="9">
    <location>
        <begin position="45"/>
        <end position="64"/>
    </location>
</feature>
<evidence type="ECO:0000313" key="12">
    <source>
        <dbReference type="Proteomes" id="UP000321261"/>
    </source>
</evidence>
<dbReference type="PRINTS" id="PR01036">
    <property type="entry name" value="TCRTETB"/>
</dbReference>
<feature type="transmembrane region" description="Helical" evidence="9">
    <location>
        <begin position="162"/>
        <end position="183"/>
    </location>
</feature>
<sequence>MSARTSIVPIAVTVLFGAVAALLDTTLVAVALNALQADLGASVTAVGWVSTAYILAMTAVIPLVGWSVGRFGARGVWVAALGVFLLGAVLSACAWSVGSLIAFRALQGLGGGMVLPLTQVTLARAAGPERLGRVMGVVGLFGQLAPVTGPVLGGLLVDGWGWRWAFLATAPPVLAALAMTGRWFPRETERSSRPLDVAGLVLLPGGLVALLYALSGGGVALAVLGGAMITIFGVRALRRSDALVDLRLFADPSFRGGTVMMFVLGVTTWGPMFLLPLYLQQRGGLSSLDAGLVLAPQGVGMGLAFLLVGRVADRLPPRPLAAAGMAVGTAATVPFLFTSDPVLLGTTLLARGAGFGVASLPIAAAIYRTLPKAAMAHASSASNVVQRIGAAAGTALMAAVVAAAGFEPALLVMVVLAAVALASTIVLRPTPGGPAAPPDSATGRPTDSEPHRRPRCR</sequence>
<feature type="domain" description="Major facilitator superfamily (MFS) profile" evidence="10">
    <location>
        <begin position="10"/>
        <end position="432"/>
    </location>
</feature>
<dbReference type="PANTHER" id="PTHR42718:SF9">
    <property type="entry name" value="MAJOR FACILITATOR SUPERFAMILY MULTIDRUG TRANSPORTER MFSC"/>
    <property type="match status" value="1"/>
</dbReference>
<comment type="similarity">
    <text evidence="2">Belongs to the major facilitator superfamily. EmrB family.</text>
</comment>
<evidence type="ECO:0000256" key="9">
    <source>
        <dbReference type="SAM" id="Phobius"/>
    </source>
</evidence>
<feature type="transmembrane region" description="Helical" evidence="9">
    <location>
        <begin position="219"/>
        <end position="237"/>
    </location>
</feature>
<reference evidence="11 12" key="1">
    <citation type="submission" date="2019-06" db="EMBL/GenBank/DDBJ databases">
        <title>Sequencing the genomes of 1000 actinobacteria strains.</title>
        <authorList>
            <person name="Klenk H.-P."/>
        </authorList>
    </citation>
    <scope>NUCLEOTIDE SEQUENCE [LARGE SCALE GENOMIC DNA]</scope>
    <source>
        <strain evidence="11 12">DSM 45671</strain>
    </source>
</reference>
<keyword evidence="7 9" id="KW-0472">Membrane</keyword>
<dbReference type="InterPro" id="IPR036259">
    <property type="entry name" value="MFS_trans_sf"/>
</dbReference>
<feature type="region of interest" description="Disordered" evidence="8">
    <location>
        <begin position="431"/>
        <end position="457"/>
    </location>
</feature>
<feature type="transmembrane region" description="Helical" evidence="9">
    <location>
        <begin position="320"/>
        <end position="337"/>
    </location>
</feature>
<evidence type="ECO:0000259" key="10">
    <source>
        <dbReference type="PROSITE" id="PS50850"/>
    </source>
</evidence>
<evidence type="ECO:0000256" key="5">
    <source>
        <dbReference type="ARBA" id="ARBA00022692"/>
    </source>
</evidence>
<evidence type="ECO:0000313" key="11">
    <source>
        <dbReference type="EMBL" id="TWF74756.1"/>
    </source>
</evidence>
<feature type="transmembrane region" description="Helical" evidence="9">
    <location>
        <begin position="388"/>
        <end position="404"/>
    </location>
</feature>
<evidence type="ECO:0000256" key="7">
    <source>
        <dbReference type="ARBA" id="ARBA00023136"/>
    </source>
</evidence>
<feature type="transmembrane region" description="Helical" evidence="9">
    <location>
        <begin position="195"/>
        <end position="213"/>
    </location>
</feature>
<feature type="transmembrane region" description="Helical" evidence="9">
    <location>
        <begin position="7"/>
        <end position="33"/>
    </location>
</feature>
<dbReference type="PROSITE" id="PS50850">
    <property type="entry name" value="MFS"/>
    <property type="match status" value="1"/>
</dbReference>
<name>A0A561SIQ1_9PSEU</name>
<dbReference type="GO" id="GO:0022857">
    <property type="term" value="F:transmembrane transporter activity"/>
    <property type="evidence" value="ECO:0007669"/>
    <property type="project" value="InterPro"/>
</dbReference>
<evidence type="ECO:0000256" key="2">
    <source>
        <dbReference type="ARBA" id="ARBA00008537"/>
    </source>
</evidence>
<dbReference type="NCBIfam" id="TIGR00711">
    <property type="entry name" value="efflux_EmrB"/>
    <property type="match status" value="1"/>
</dbReference>
<dbReference type="Proteomes" id="UP000321261">
    <property type="component" value="Unassembled WGS sequence"/>
</dbReference>
<dbReference type="AlphaFoldDB" id="A0A561SIQ1"/>
<evidence type="ECO:0000256" key="8">
    <source>
        <dbReference type="SAM" id="MobiDB-lite"/>
    </source>
</evidence>
<protein>
    <submittedName>
        <fullName evidence="11">EmrB/QacA subfamily drug resistance transporter</fullName>
    </submittedName>
</protein>
<gene>
    <name evidence="11" type="ORF">FHX44_11638</name>
</gene>
<dbReference type="SUPFAM" id="SSF103473">
    <property type="entry name" value="MFS general substrate transporter"/>
    <property type="match status" value="1"/>
</dbReference>
<proteinExistence type="inferred from homology"/>
<evidence type="ECO:0000256" key="4">
    <source>
        <dbReference type="ARBA" id="ARBA00022475"/>
    </source>
</evidence>
<feature type="transmembrane region" description="Helical" evidence="9">
    <location>
        <begin position="258"/>
        <end position="278"/>
    </location>
</feature>
<dbReference type="InterPro" id="IPR020846">
    <property type="entry name" value="MFS_dom"/>
</dbReference>
<dbReference type="RefSeq" id="WP_147254075.1">
    <property type="nucleotide sequence ID" value="NZ_VIWU01000001.1"/>
</dbReference>
<dbReference type="InterPro" id="IPR011701">
    <property type="entry name" value="MFS"/>
</dbReference>
<feature type="transmembrane region" description="Helical" evidence="9">
    <location>
        <begin position="76"/>
        <end position="97"/>
    </location>
</feature>
<dbReference type="InterPro" id="IPR004638">
    <property type="entry name" value="EmrB-like"/>
</dbReference>
<feature type="transmembrane region" description="Helical" evidence="9">
    <location>
        <begin position="134"/>
        <end position="156"/>
    </location>
</feature>
<evidence type="ECO:0000256" key="3">
    <source>
        <dbReference type="ARBA" id="ARBA00022448"/>
    </source>
</evidence>
<keyword evidence="6 9" id="KW-1133">Transmembrane helix</keyword>
<dbReference type="OrthoDB" id="5168668at2"/>
<feature type="transmembrane region" description="Helical" evidence="9">
    <location>
        <begin position="290"/>
        <end position="308"/>
    </location>
</feature>
<feature type="transmembrane region" description="Helical" evidence="9">
    <location>
        <begin position="349"/>
        <end position="367"/>
    </location>
</feature>
<keyword evidence="3" id="KW-0813">Transport</keyword>
<comment type="caution">
    <text evidence="11">The sequence shown here is derived from an EMBL/GenBank/DDBJ whole genome shotgun (WGS) entry which is preliminary data.</text>
</comment>
<evidence type="ECO:0000256" key="1">
    <source>
        <dbReference type="ARBA" id="ARBA00004651"/>
    </source>
</evidence>
<evidence type="ECO:0000256" key="6">
    <source>
        <dbReference type="ARBA" id="ARBA00022989"/>
    </source>
</evidence>
<dbReference type="EMBL" id="VIWU01000001">
    <property type="protein sequence ID" value="TWF74756.1"/>
    <property type="molecule type" value="Genomic_DNA"/>
</dbReference>
<feature type="transmembrane region" description="Helical" evidence="9">
    <location>
        <begin position="103"/>
        <end position="122"/>
    </location>
</feature>
<dbReference type="Gene3D" id="1.20.1250.20">
    <property type="entry name" value="MFS general substrate transporter like domains"/>
    <property type="match status" value="2"/>
</dbReference>
<comment type="subcellular location">
    <subcellularLocation>
        <location evidence="1">Cell membrane</location>
        <topology evidence="1">Multi-pass membrane protein</topology>
    </subcellularLocation>
</comment>
<dbReference type="Pfam" id="PF07690">
    <property type="entry name" value="MFS_1"/>
    <property type="match status" value="1"/>
</dbReference>
<keyword evidence="12" id="KW-1185">Reference proteome</keyword>
<feature type="transmembrane region" description="Helical" evidence="9">
    <location>
        <begin position="410"/>
        <end position="427"/>
    </location>
</feature>
<organism evidence="11 12">
    <name type="scientific">Pseudonocardia hierapolitana</name>
    <dbReference type="NCBI Taxonomy" id="1128676"/>
    <lineage>
        <taxon>Bacteria</taxon>
        <taxon>Bacillati</taxon>
        <taxon>Actinomycetota</taxon>
        <taxon>Actinomycetes</taxon>
        <taxon>Pseudonocardiales</taxon>
        <taxon>Pseudonocardiaceae</taxon>
        <taxon>Pseudonocardia</taxon>
    </lineage>
</organism>
<accession>A0A561SIQ1</accession>